<dbReference type="HAMAP" id="MF_00719">
    <property type="entry name" value="CobS"/>
    <property type="match status" value="1"/>
</dbReference>
<dbReference type="GO" id="GO:0051073">
    <property type="term" value="F:adenosylcobinamide-GDP ribazoletransferase activity"/>
    <property type="evidence" value="ECO:0007669"/>
    <property type="project" value="UniProtKB-UniRule"/>
</dbReference>
<keyword evidence="11 19" id="KW-0460">Magnesium</keyword>
<evidence type="ECO:0000256" key="9">
    <source>
        <dbReference type="ARBA" id="ARBA00022679"/>
    </source>
</evidence>
<dbReference type="RefSeq" id="WP_139940213.1">
    <property type="nucleotide sequence ID" value="NZ_JBHSYP010000008.1"/>
</dbReference>
<name>A0A501PJE7_9PROT</name>
<accession>A0A501PJE7</accession>
<evidence type="ECO:0000256" key="13">
    <source>
        <dbReference type="ARBA" id="ARBA00023136"/>
    </source>
</evidence>
<dbReference type="EC" id="2.7.8.26" evidence="5 19"/>
<keyword evidence="13 19" id="KW-0472">Membrane</keyword>
<evidence type="ECO:0000256" key="6">
    <source>
        <dbReference type="ARBA" id="ARBA00015850"/>
    </source>
</evidence>
<evidence type="ECO:0000256" key="3">
    <source>
        <dbReference type="ARBA" id="ARBA00004663"/>
    </source>
</evidence>
<feature type="transmembrane region" description="Helical" evidence="19">
    <location>
        <begin position="245"/>
        <end position="265"/>
    </location>
</feature>
<dbReference type="Pfam" id="PF02654">
    <property type="entry name" value="CobS"/>
    <property type="match status" value="1"/>
</dbReference>
<keyword evidence="9 19" id="KW-0808">Transferase</keyword>
<evidence type="ECO:0000256" key="7">
    <source>
        <dbReference type="ARBA" id="ARBA00022475"/>
    </source>
</evidence>
<feature type="transmembrane region" description="Helical" evidence="19">
    <location>
        <begin position="48"/>
        <end position="67"/>
    </location>
</feature>
<feature type="transmembrane region" description="Helical" evidence="19">
    <location>
        <begin position="194"/>
        <end position="225"/>
    </location>
</feature>
<dbReference type="PANTHER" id="PTHR34148">
    <property type="entry name" value="ADENOSYLCOBINAMIDE-GDP RIBAZOLETRANSFERASE"/>
    <property type="match status" value="1"/>
</dbReference>
<feature type="transmembrane region" description="Helical" evidence="19">
    <location>
        <begin position="151"/>
        <end position="173"/>
    </location>
</feature>
<keyword evidence="7 19" id="KW-1003">Cell membrane</keyword>
<evidence type="ECO:0000256" key="18">
    <source>
        <dbReference type="ARBA" id="ARBA00049504"/>
    </source>
</evidence>
<evidence type="ECO:0000256" key="17">
    <source>
        <dbReference type="ARBA" id="ARBA00048623"/>
    </source>
</evidence>
<dbReference type="OrthoDB" id="9794626at2"/>
<keyword evidence="8 19" id="KW-0169">Cobalamin biosynthesis</keyword>
<comment type="pathway">
    <text evidence="3 19">Cofactor biosynthesis; adenosylcobalamin biosynthesis; adenosylcobalamin from cob(II)yrinate a,c-diamide: step 7/7.</text>
</comment>
<reference evidence="21" key="1">
    <citation type="submission" date="2019-06" db="EMBL/GenBank/DDBJ databases">
        <title>The complete genome of Emcibacter congregatus ZYLT.</title>
        <authorList>
            <person name="Zhao Z."/>
        </authorList>
    </citation>
    <scope>NUCLEOTIDE SEQUENCE [LARGE SCALE GENOMIC DNA]</scope>
    <source>
        <strain evidence="21">MCCC 1A06723</strain>
    </source>
</reference>
<evidence type="ECO:0000256" key="19">
    <source>
        <dbReference type="HAMAP-Rule" id="MF_00719"/>
    </source>
</evidence>
<comment type="catalytic activity">
    <reaction evidence="18 19">
        <text>alpha-ribazole 5'-phosphate + adenosylcob(III)inamide-GDP = adenosylcob(III)alamin 5'-phosphate + GMP + H(+)</text>
        <dbReference type="Rhea" id="RHEA:23560"/>
        <dbReference type="ChEBI" id="CHEBI:15378"/>
        <dbReference type="ChEBI" id="CHEBI:57918"/>
        <dbReference type="ChEBI" id="CHEBI:58115"/>
        <dbReference type="ChEBI" id="CHEBI:60487"/>
        <dbReference type="ChEBI" id="CHEBI:60493"/>
        <dbReference type="EC" id="2.7.8.26"/>
    </reaction>
</comment>
<dbReference type="Proteomes" id="UP000319148">
    <property type="component" value="Unassembled WGS sequence"/>
</dbReference>
<comment type="function">
    <text evidence="14 19">Joins adenosylcobinamide-GDP and alpha-ribazole to generate adenosylcobalamin (Ado-cobalamin). Also synthesizes adenosylcobalamin 5'-phosphate from adenosylcobinamide-GDP and alpha-ribazole 5'-phosphate.</text>
</comment>
<gene>
    <name evidence="19 20" type="primary">cobS</name>
    <name evidence="20" type="ORF">FIV46_07895</name>
</gene>
<comment type="cofactor">
    <cofactor evidence="1 19">
        <name>Mg(2+)</name>
        <dbReference type="ChEBI" id="CHEBI:18420"/>
    </cofactor>
</comment>
<evidence type="ECO:0000256" key="4">
    <source>
        <dbReference type="ARBA" id="ARBA00010561"/>
    </source>
</evidence>
<proteinExistence type="inferred from homology"/>
<dbReference type="GO" id="GO:0008818">
    <property type="term" value="F:cobalamin 5'-phosphate synthase activity"/>
    <property type="evidence" value="ECO:0007669"/>
    <property type="project" value="UniProtKB-UniRule"/>
</dbReference>
<feature type="transmembrane region" description="Helical" evidence="19">
    <location>
        <begin position="124"/>
        <end position="145"/>
    </location>
</feature>
<evidence type="ECO:0000256" key="11">
    <source>
        <dbReference type="ARBA" id="ARBA00022842"/>
    </source>
</evidence>
<evidence type="ECO:0000313" key="21">
    <source>
        <dbReference type="Proteomes" id="UP000319148"/>
    </source>
</evidence>
<evidence type="ECO:0000256" key="12">
    <source>
        <dbReference type="ARBA" id="ARBA00022989"/>
    </source>
</evidence>
<dbReference type="GO" id="GO:0009236">
    <property type="term" value="P:cobalamin biosynthetic process"/>
    <property type="evidence" value="ECO:0007669"/>
    <property type="project" value="UniProtKB-UniRule"/>
</dbReference>
<dbReference type="UniPathway" id="UPA00148">
    <property type="reaction ID" value="UER00238"/>
</dbReference>
<evidence type="ECO:0000256" key="10">
    <source>
        <dbReference type="ARBA" id="ARBA00022692"/>
    </source>
</evidence>
<evidence type="ECO:0000256" key="16">
    <source>
        <dbReference type="ARBA" id="ARBA00032853"/>
    </source>
</evidence>
<organism evidence="20 21">
    <name type="scientific">Emcibacter nanhaiensis</name>
    <dbReference type="NCBI Taxonomy" id="1505037"/>
    <lineage>
        <taxon>Bacteria</taxon>
        <taxon>Pseudomonadati</taxon>
        <taxon>Pseudomonadota</taxon>
        <taxon>Alphaproteobacteria</taxon>
        <taxon>Emcibacterales</taxon>
        <taxon>Emcibacteraceae</taxon>
        <taxon>Emcibacter</taxon>
    </lineage>
</organism>
<comment type="subcellular location">
    <subcellularLocation>
        <location evidence="2 19">Cell membrane</location>
        <topology evidence="2 19">Multi-pass membrane protein</topology>
    </subcellularLocation>
</comment>
<dbReference type="NCBIfam" id="TIGR00317">
    <property type="entry name" value="cobS"/>
    <property type="match status" value="1"/>
</dbReference>
<dbReference type="AlphaFoldDB" id="A0A501PJE7"/>
<protein>
    <recommendedName>
        <fullName evidence="6 19">Adenosylcobinamide-GDP ribazoletransferase</fullName>
        <ecNumber evidence="5 19">2.7.8.26</ecNumber>
    </recommendedName>
    <alternativeName>
        <fullName evidence="16 19">Cobalamin synthase</fullName>
    </alternativeName>
    <alternativeName>
        <fullName evidence="15 19">Cobalamin-5'-phosphate synthase</fullName>
    </alternativeName>
</protein>
<sequence length="266" mass="27943">MTGTTEEEKQHKSPSPVRDIAAALMVLTRLPVSWEKLSDHPPDISRSLWAYPLVGLLVSAVGGLMYWGAQMLLLPPLVSILLALAAMMAFTGAFHEDGLADVADGFGGGLTRERKLEIMRDSRVGTYGALALLISIGLKTVALAAMSVSGAIAALLVSGAMSRLMIVLALRLFPPARKDGLAAETEKPTTARLTGALGIALLPGLLLLRWPAVLLCLLLSLVVAYSLGKLAVKQVGGITGDILGAIQQISEIAILLGLLSFGHFMS</sequence>
<evidence type="ECO:0000256" key="14">
    <source>
        <dbReference type="ARBA" id="ARBA00025228"/>
    </source>
</evidence>
<dbReference type="InterPro" id="IPR003805">
    <property type="entry name" value="CobS"/>
</dbReference>
<evidence type="ECO:0000256" key="1">
    <source>
        <dbReference type="ARBA" id="ARBA00001946"/>
    </source>
</evidence>
<keyword evidence="10 19" id="KW-0812">Transmembrane</keyword>
<dbReference type="GO" id="GO:0005886">
    <property type="term" value="C:plasma membrane"/>
    <property type="evidence" value="ECO:0007669"/>
    <property type="project" value="UniProtKB-SubCell"/>
</dbReference>
<feature type="transmembrane region" description="Helical" evidence="19">
    <location>
        <begin position="73"/>
        <end position="94"/>
    </location>
</feature>
<evidence type="ECO:0000256" key="2">
    <source>
        <dbReference type="ARBA" id="ARBA00004651"/>
    </source>
</evidence>
<comment type="caution">
    <text evidence="20">The sequence shown here is derived from an EMBL/GenBank/DDBJ whole genome shotgun (WGS) entry which is preliminary data.</text>
</comment>
<dbReference type="EMBL" id="VFIY01000006">
    <property type="protein sequence ID" value="TPD60640.1"/>
    <property type="molecule type" value="Genomic_DNA"/>
</dbReference>
<keyword evidence="21" id="KW-1185">Reference proteome</keyword>
<comment type="similarity">
    <text evidence="4 19">Belongs to the CobS family.</text>
</comment>
<evidence type="ECO:0000256" key="5">
    <source>
        <dbReference type="ARBA" id="ARBA00013200"/>
    </source>
</evidence>
<evidence type="ECO:0000256" key="15">
    <source>
        <dbReference type="ARBA" id="ARBA00032605"/>
    </source>
</evidence>
<dbReference type="PANTHER" id="PTHR34148:SF1">
    <property type="entry name" value="ADENOSYLCOBINAMIDE-GDP RIBAZOLETRANSFERASE"/>
    <property type="match status" value="1"/>
</dbReference>
<keyword evidence="12 19" id="KW-1133">Transmembrane helix</keyword>
<evidence type="ECO:0000313" key="20">
    <source>
        <dbReference type="EMBL" id="TPD60640.1"/>
    </source>
</evidence>
<comment type="catalytic activity">
    <reaction evidence="17 19">
        <text>alpha-ribazole + adenosylcob(III)inamide-GDP = adenosylcob(III)alamin + GMP + H(+)</text>
        <dbReference type="Rhea" id="RHEA:16049"/>
        <dbReference type="ChEBI" id="CHEBI:10329"/>
        <dbReference type="ChEBI" id="CHEBI:15378"/>
        <dbReference type="ChEBI" id="CHEBI:18408"/>
        <dbReference type="ChEBI" id="CHEBI:58115"/>
        <dbReference type="ChEBI" id="CHEBI:60487"/>
        <dbReference type="EC" id="2.7.8.26"/>
    </reaction>
</comment>
<evidence type="ECO:0000256" key="8">
    <source>
        <dbReference type="ARBA" id="ARBA00022573"/>
    </source>
</evidence>